<protein>
    <submittedName>
        <fullName evidence="1">Uncharacterized protein</fullName>
    </submittedName>
</protein>
<dbReference type="AlphaFoldDB" id="T4VKI9"/>
<organism evidence="1 2">
    <name type="scientific">Paraclostridium bifermentans ATCC 638 = DSM 14991</name>
    <dbReference type="NCBI Taxonomy" id="1233171"/>
    <lineage>
        <taxon>Bacteria</taxon>
        <taxon>Bacillati</taxon>
        <taxon>Bacillota</taxon>
        <taxon>Clostridia</taxon>
        <taxon>Peptostreptococcales</taxon>
        <taxon>Peptostreptococcaceae</taxon>
        <taxon>Paraclostridium</taxon>
    </lineage>
</organism>
<dbReference type="PATRIC" id="fig|1233171.3.peg.2924"/>
<reference evidence="1 2" key="1">
    <citation type="submission" date="2013-06" db="EMBL/GenBank/DDBJ databases">
        <authorList>
            <person name="Walk S."/>
            <person name="Aronoff D."/>
            <person name="Young V.Y."/>
            <person name="Marsh J."/>
            <person name="Harrison L."/>
            <person name="Daugherty S.C."/>
            <person name="Shefchek K.A."/>
            <person name="Hine E.E."/>
            <person name="Tallon L.J."/>
            <person name="Sadzewicz L.K."/>
            <person name="Rasko D.A."/>
        </authorList>
    </citation>
    <scope>NUCLEOTIDE SEQUENCE [LARGE SCALE GENOMIC DNA]</scope>
    <source>
        <strain evidence="1 2">ATCC 638</strain>
    </source>
</reference>
<name>T4VKI9_PARBF</name>
<proteinExistence type="predicted"/>
<sequence>MNRKLLYSDNDKIFSTGGYTISTTTIKNDTLNLPGPGIYQISLRLVSHALPDGNTNYAGECIPLKYTVVHGGMNSTDIPSCMVNSAYIDAELINDVLLYFLYPSNEIKPSIRIYLQEFDFDKVLNNKLIVDNMILVVQKIQSL</sequence>
<evidence type="ECO:0000313" key="2">
    <source>
        <dbReference type="Proteomes" id="UP000015688"/>
    </source>
</evidence>
<gene>
    <name evidence="1" type="ORF">C672_3037</name>
</gene>
<dbReference type="EMBL" id="AVNC01000016">
    <property type="protein sequence ID" value="EQK41296.1"/>
    <property type="molecule type" value="Genomic_DNA"/>
</dbReference>
<dbReference type="Proteomes" id="UP000015688">
    <property type="component" value="Unassembled WGS sequence"/>
</dbReference>
<accession>T4VKI9</accession>
<comment type="caution">
    <text evidence="1">The sequence shown here is derived from an EMBL/GenBank/DDBJ whole genome shotgun (WGS) entry which is preliminary data.</text>
</comment>
<evidence type="ECO:0000313" key="1">
    <source>
        <dbReference type="EMBL" id="EQK41296.1"/>
    </source>
</evidence>